<sequence>MEHFRQLEVPLKPADYRSDIEPTWCPGCGDFSVVAACTKAFSELKLPPENIVQVSGIGCSSRAPLFMKSYSVHTLHGRALPVAVGIKLANPDLTVIVQTGDGDLFSIGSGHNPHAARRNLDITVICMDNQIYGLTKNQVSPTSREGLYGSLTPYGTIDKPLSPIATMLSFGATFVAQTYSGNPKHMTEVIKQGIVHRGFSFINVISPCPTFNKIDTFKYYKSRTKDINKDMGHDPSDYAKALELAFHDHDHYYDPNAPVPIGIFYKKETETYHDRVNAVKARYGAVDEPTPELIQSFVDACKPKAI</sequence>
<dbReference type="GO" id="GO:0046872">
    <property type="term" value="F:metal ion binding"/>
    <property type="evidence" value="ECO:0007669"/>
    <property type="project" value="UniProtKB-KW"/>
</dbReference>
<dbReference type="InterPro" id="IPR029061">
    <property type="entry name" value="THDP-binding"/>
</dbReference>
<evidence type="ECO:0000256" key="1">
    <source>
        <dbReference type="ARBA" id="ARBA00001946"/>
    </source>
</evidence>
<comment type="cofactor">
    <cofactor evidence="1">
        <name>Mg(2+)</name>
        <dbReference type="ChEBI" id="CHEBI:18420"/>
    </cofactor>
</comment>
<dbReference type="GO" id="GO:0044281">
    <property type="term" value="P:small molecule metabolic process"/>
    <property type="evidence" value="ECO:0007669"/>
    <property type="project" value="UniProtKB-ARBA"/>
</dbReference>
<evidence type="ECO:0000256" key="3">
    <source>
        <dbReference type="ARBA" id="ARBA00001966"/>
    </source>
</evidence>
<keyword evidence="8" id="KW-0411">Iron-sulfur</keyword>
<dbReference type="InterPro" id="IPR011896">
    <property type="entry name" value="OFOB"/>
</dbReference>
<keyword evidence="7" id="KW-0408">Iron</keyword>
<dbReference type="GO" id="GO:0051536">
    <property type="term" value="F:iron-sulfur cluster binding"/>
    <property type="evidence" value="ECO:0007669"/>
    <property type="project" value="UniProtKB-KW"/>
</dbReference>
<dbReference type="AlphaFoldDB" id="A0A7C5Q2Z4"/>
<name>A0A7C5Q2Z4_AQUAO</name>
<comment type="caution">
    <text evidence="12">The sequence shown here is derived from an EMBL/GenBank/DDBJ whole genome shotgun (WGS) entry which is preliminary data.</text>
</comment>
<comment type="cofactor">
    <cofactor evidence="2">
        <name>thiamine diphosphate</name>
        <dbReference type="ChEBI" id="CHEBI:58937"/>
    </cofactor>
</comment>
<dbReference type="Pfam" id="PF12367">
    <property type="entry name" value="PFO_beta_C"/>
    <property type="match status" value="1"/>
</dbReference>
<evidence type="ECO:0000259" key="11">
    <source>
        <dbReference type="Pfam" id="PF12367"/>
    </source>
</evidence>
<dbReference type="GO" id="GO:0045333">
    <property type="term" value="P:cellular respiration"/>
    <property type="evidence" value="ECO:0007669"/>
    <property type="project" value="UniProtKB-ARBA"/>
</dbReference>
<evidence type="ECO:0000256" key="7">
    <source>
        <dbReference type="ARBA" id="ARBA00023004"/>
    </source>
</evidence>
<dbReference type="InterPro" id="IPR051457">
    <property type="entry name" value="2-oxoacid:Fd_oxidoreductase"/>
</dbReference>
<evidence type="ECO:0000256" key="5">
    <source>
        <dbReference type="ARBA" id="ARBA00022842"/>
    </source>
</evidence>
<dbReference type="PANTHER" id="PTHR48084">
    <property type="entry name" value="2-OXOGLUTARATE OXIDOREDUCTASE SUBUNIT KORB-RELATED"/>
    <property type="match status" value="1"/>
</dbReference>
<dbReference type="InterPro" id="IPR011766">
    <property type="entry name" value="TPP_enzyme_TPP-bd"/>
</dbReference>
<proteinExistence type="predicted"/>
<comment type="cofactor">
    <cofactor evidence="3">
        <name>[4Fe-4S] cluster</name>
        <dbReference type="ChEBI" id="CHEBI:49883"/>
    </cofactor>
</comment>
<dbReference type="SUPFAM" id="SSF52518">
    <property type="entry name" value="Thiamin diphosphate-binding fold (THDP-binding)"/>
    <property type="match status" value="1"/>
</dbReference>
<dbReference type="Pfam" id="PF02775">
    <property type="entry name" value="TPP_enzyme_C"/>
    <property type="match status" value="1"/>
</dbReference>
<dbReference type="GO" id="GO:0030976">
    <property type="term" value="F:thiamine pyrophosphate binding"/>
    <property type="evidence" value="ECO:0007669"/>
    <property type="project" value="InterPro"/>
</dbReference>
<evidence type="ECO:0000313" key="12">
    <source>
        <dbReference type="EMBL" id="HHJ64173.1"/>
    </source>
</evidence>
<dbReference type="Proteomes" id="UP000885792">
    <property type="component" value="Unassembled WGS sequence"/>
</dbReference>
<dbReference type="Gene3D" id="3.40.50.970">
    <property type="match status" value="1"/>
</dbReference>
<dbReference type="EMBL" id="DRNB01000169">
    <property type="protein sequence ID" value="HHJ64173.1"/>
    <property type="molecule type" value="Genomic_DNA"/>
</dbReference>
<dbReference type="NCBIfam" id="TIGR02177">
    <property type="entry name" value="PorB_KorB"/>
    <property type="match status" value="1"/>
</dbReference>
<evidence type="ECO:0000256" key="6">
    <source>
        <dbReference type="ARBA" id="ARBA00023002"/>
    </source>
</evidence>
<keyword evidence="9" id="KW-0786">Thiamine pyrophosphate</keyword>
<protein>
    <submittedName>
        <fullName evidence="12">2-oxoacid:ferredoxin oxidoreductase subunit beta</fullName>
    </submittedName>
</protein>
<organism evidence="12">
    <name type="scientific">Aquifex aeolicus</name>
    <dbReference type="NCBI Taxonomy" id="63363"/>
    <lineage>
        <taxon>Bacteria</taxon>
        <taxon>Pseudomonadati</taxon>
        <taxon>Aquificota</taxon>
        <taxon>Aquificia</taxon>
        <taxon>Aquificales</taxon>
        <taxon>Aquificaceae</taxon>
        <taxon>Aquifex</taxon>
    </lineage>
</organism>
<evidence type="ECO:0000256" key="8">
    <source>
        <dbReference type="ARBA" id="ARBA00023014"/>
    </source>
</evidence>
<feature type="domain" description="Pyruvate ferredoxin oxidoreductase beta subunit C-terminal" evidence="11">
    <location>
        <begin position="208"/>
        <end position="280"/>
    </location>
</feature>
<keyword evidence="4" id="KW-0479">Metal-binding</keyword>
<gene>
    <name evidence="12" type="ORF">ENJ61_04620</name>
</gene>
<evidence type="ECO:0000259" key="10">
    <source>
        <dbReference type="Pfam" id="PF02775"/>
    </source>
</evidence>
<evidence type="ECO:0000256" key="2">
    <source>
        <dbReference type="ARBA" id="ARBA00001964"/>
    </source>
</evidence>
<dbReference type="GO" id="GO:0016625">
    <property type="term" value="F:oxidoreductase activity, acting on the aldehyde or oxo group of donors, iron-sulfur protein as acceptor"/>
    <property type="evidence" value="ECO:0007669"/>
    <property type="project" value="UniProtKB-ARBA"/>
</dbReference>
<dbReference type="PANTHER" id="PTHR48084:SF4">
    <property type="entry name" value="2-OXOGLUTARATE OXIDOREDUCTASE SUBUNIT KORB"/>
    <property type="match status" value="1"/>
</dbReference>
<keyword evidence="6" id="KW-0560">Oxidoreductase</keyword>
<evidence type="ECO:0000256" key="9">
    <source>
        <dbReference type="ARBA" id="ARBA00023052"/>
    </source>
</evidence>
<dbReference type="InterPro" id="IPR032686">
    <property type="entry name" value="PFO_beta_C"/>
</dbReference>
<keyword evidence="5" id="KW-0460">Magnesium</keyword>
<evidence type="ECO:0000256" key="4">
    <source>
        <dbReference type="ARBA" id="ARBA00022723"/>
    </source>
</evidence>
<feature type="domain" description="Thiamine pyrophosphate enzyme TPP-binding" evidence="10">
    <location>
        <begin position="57"/>
        <end position="204"/>
    </location>
</feature>
<reference evidence="12" key="1">
    <citation type="journal article" date="2020" name="mSystems">
        <title>Genome- and Community-Level Interaction Insights into Carbon Utilization and Element Cycling Functions of Hydrothermarchaeota in Hydrothermal Sediment.</title>
        <authorList>
            <person name="Zhou Z."/>
            <person name="Liu Y."/>
            <person name="Xu W."/>
            <person name="Pan J."/>
            <person name="Luo Z.H."/>
            <person name="Li M."/>
        </authorList>
    </citation>
    <scope>NUCLEOTIDE SEQUENCE [LARGE SCALE GENOMIC DNA]</scope>
    <source>
        <strain evidence="12">HyVt-501</strain>
    </source>
</reference>
<accession>A0A7C5Q2Z4</accession>
<dbReference type="CDD" id="cd03375">
    <property type="entry name" value="TPP_OGFOR"/>
    <property type="match status" value="1"/>
</dbReference>